<reference evidence="2" key="1">
    <citation type="journal article" date="2019" name="Int. J. Syst. Evol. Microbiol.">
        <title>The Global Catalogue of Microorganisms (GCM) 10K type strain sequencing project: providing services to taxonomists for standard genome sequencing and annotation.</title>
        <authorList>
            <consortium name="The Broad Institute Genomics Platform"/>
            <consortium name="The Broad Institute Genome Sequencing Center for Infectious Disease"/>
            <person name="Wu L."/>
            <person name="Ma J."/>
        </authorList>
    </citation>
    <scope>NUCLEOTIDE SEQUENCE [LARGE SCALE GENOMIC DNA]</scope>
    <source>
        <strain evidence="2">NBRC 106310</strain>
    </source>
</reference>
<evidence type="ECO:0008006" key="3">
    <source>
        <dbReference type="Google" id="ProtNLM"/>
    </source>
</evidence>
<sequence length="371" mass="39886">MTPRTLLDRRLRSHRLTSPAATVTDAARHLLAVQSQDLLAGRWALGVRTRSSVGRSAPSLAQVDAAFARGELVRAWTMRGTLHIIPARDLAWVLSVTAGRQRQQAAGRQRDLGVDDRMLSTASRALRPALRDGGCTRAEAFALLEGAGIDPRGQRGIHLLFALTLAGEICQGPIEPNHGGVTRDQRFVLVEDWVQESDVPADPLAELFVRYIDGHGPAGVPDFAWWSGHTLGCAREAAERARGRLVEVEDGLFTAITTPRRSPKAADVIALPAFDEYYISYADRTIVCEPDRLAAVGPGKNGMVRPTLVHRGRVVGTWAHAAATRGTPPDLFGDGPDPDAVASALARFTRFVDGWSPRGGGAGQVTGVLTQ</sequence>
<dbReference type="Pfam" id="PF06224">
    <property type="entry name" value="AlkZ-like"/>
    <property type="match status" value="1"/>
</dbReference>
<accession>A0ABN6X2S1</accession>
<protein>
    <recommendedName>
        <fullName evidence="3">Winged helix DNA-binding domain-containing protein</fullName>
    </recommendedName>
</protein>
<organism evidence="1 2">
    <name type="scientific">Microbacterium suwonense</name>
    <dbReference type="NCBI Taxonomy" id="683047"/>
    <lineage>
        <taxon>Bacteria</taxon>
        <taxon>Bacillati</taxon>
        <taxon>Actinomycetota</taxon>
        <taxon>Actinomycetes</taxon>
        <taxon>Micrococcales</taxon>
        <taxon>Microbacteriaceae</taxon>
        <taxon>Microbacterium</taxon>
    </lineage>
</organism>
<name>A0ABN6X2S1_9MICO</name>
<evidence type="ECO:0000313" key="2">
    <source>
        <dbReference type="Proteomes" id="UP001321543"/>
    </source>
</evidence>
<dbReference type="Proteomes" id="UP001321543">
    <property type="component" value="Chromosome"/>
</dbReference>
<dbReference type="InterPro" id="IPR009351">
    <property type="entry name" value="AlkZ-like"/>
</dbReference>
<evidence type="ECO:0000313" key="1">
    <source>
        <dbReference type="EMBL" id="BDZ38996.1"/>
    </source>
</evidence>
<keyword evidence="2" id="KW-1185">Reference proteome</keyword>
<dbReference type="PANTHER" id="PTHR38479:SF2">
    <property type="entry name" value="WINGED HELIX DNA-BINDING DOMAIN-CONTAINING PROTEIN"/>
    <property type="match status" value="1"/>
</dbReference>
<dbReference type="RefSeq" id="WP_286302893.1">
    <property type="nucleotide sequence ID" value="NZ_AP027728.1"/>
</dbReference>
<dbReference type="PANTHER" id="PTHR38479">
    <property type="entry name" value="LMO0824 PROTEIN"/>
    <property type="match status" value="1"/>
</dbReference>
<proteinExistence type="predicted"/>
<dbReference type="EMBL" id="AP027728">
    <property type="protein sequence ID" value="BDZ38996.1"/>
    <property type="molecule type" value="Genomic_DNA"/>
</dbReference>
<gene>
    <name evidence="1" type="ORF">GCM10025863_16100</name>
</gene>